<keyword evidence="2" id="KW-0560">Oxidoreductase</keyword>
<evidence type="ECO:0000313" key="4">
    <source>
        <dbReference type="EMBL" id="PSN83436.1"/>
    </source>
</evidence>
<evidence type="ECO:0000256" key="1">
    <source>
        <dbReference type="ARBA" id="ARBA00022505"/>
    </source>
</evidence>
<dbReference type="InterPro" id="IPR036856">
    <property type="entry name" value="Ald_Oxase/Xan_DH_a/b_sf"/>
</dbReference>
<dbReference type="Pfam" id="PF01315">
    <property type="entry name" value="Ald_Xan_dh_C"/>
    <property type="match status" value="1"/>
</dbReference>
<evidence type="ECO:0000259" key="3">
    <source>
        <dbReference type="SMART" id="SM01008"/>
    </source>
</evidence>
<organism evidence="4 5">
    <name type="scientific">Candidatus Marsarchaeota G1 archaeon OSP_D</name>
    <dbReference type="NCBI Taxonomy" id="1978155"/>
    <lineage>
        <taxon>Archaea</taxon>
        <taxon>Candidatus Marsarchaeota</taxon>
        <taxon>Candidatus Marsarchaeota group 1</taxon>
    </lineage>
</organism>
<dbReference type="Pfam" id="PF02738">
    <property type="entry name" value="MoCoBD_1"/>
    <property type="match status" value="1"/>
</dbReference>
<dbReference type="InterPro" id="IPR037165">
    <property type="entry name" value="AldOxase/xan_DH_Mopterin-bd_sf"/>
</dbReference>
<dbReference type="InterPro" id="IPR000674">
    <property type="entry name" value="Ald_Oxase/Xan_DH_a/b"/>
</dbReference>
<evidence type="ECO:0000256" key="2">
    <source>
        <dbReference type="ARBA" id="ARBA00023002"/>
    </source>
</evidence>
<dbReference type="Proteomes" id="UP000240880">
    <property type="component" value="Unassembled WGS sequence"/>
</dbReference>
<dbReference type="Gene3D" id="3.90.1170.50">
    <property type="entry name" value="Aldehyde oxidase/xanthine dehydrogenase, a/b hammerhead"/>
    <property type="match status" value="1"/>
</dbReference>
<dbReference type="InterPro" id="IPR046867">
    <property type="entry name" value="AldOxase/xan_DH_MoCoBD2"/>
</dbReference>
<dbReference type="Pfam" id="PF20256">
    <property type="entry name" value="MoCoBD_2"/>
    <property type="match status" value="1"/>
</dbReference>
<dbReference type="GO" id="GO:0016491">
    <property type="term" value="F:oxidoreductase activity"/>
    <property type="evidence" value="ECO:0007669"/>
    <property type="project" value="UniProtKB-KW"/>
</dbReference>
<dbReference type="SMART" id="SM01008">
    <property type="entry name" value="Ald_Xan_dh_C"/>
    <property type="match status" value="1"/>
</dbReference>
<keyword evidence="1" id="KW-0500">Molybdenum</keyword>
<proteinExistence type="predicted"/>
<dbReference type="SUPFAM" id="SSF56003">
    <property type="entry name" value="Molybdenum cofactor-binding domain"/>
    <property type="match status" value="1"/>
</dbReference>
<dbReference type="EMBL" id="NEXC01000024">
    <property type="protein sequence ID" value="PSN83436.1"/>
    <property type="molecule type" value="Genomic_DNA"/>
</dbReference>
<feature type="domain" description="Aldehyde oxidase/xanthine dehydrogenase a/b hammerhead" evidence="3">
    <location>
        <begin position="52"/>
        <end position="153"/>
    </location>
</feature>
<evidence type="ECO:0000313" key="5">
    <source>
        <dbReference type="Proteomes" id="UP000240880"/>
    </source>
</evidence>
<dbReference type="InterPro" id="IPR008274">
    <property type="entry name" value="AldOxase/xan_DH_MoCoBD1"/>
</dbReference>
<reference evidence="4 5" key="1">
    <citation type="submission" date="2017-04" db="EMBL/GenBank/DDBJ databases">
        <title>Novel microbial lineages endemic to geothermal iron-oxide mats fill important gaps in the evolutionary history of Archaea.</title>
        <authorList>
            <person name="Jay Z.J."/>
            <person name="Beam J.P."/>
            <person name="Dlakic M."/>
            <person name="Rusch D.B."/>
            <person name="Kozubal M.A."/>
            <person name="Inskeep W.P."/>
        </authorList>
    </citation>
    <scope>NUCLEOTIDE SEQUENCE [LARGE SCALE GENOMIC DNA]</scope>
    <source>
        <strain evidence="4">OSP_D</strain>
    </source>
</reference>
<sequence>MKLVKTRVEFEGRFRDEYVPVEEEEVEAWASDERLNVVGKPVSRVDAKSKVTGSAKYTHDVYPPGVLYGKFVRSPYSHAKVKSVNIQNALETPGVVAIYTKHNAHTLPFEAAKKFFGEEVNYQGEEVAFVVAEEEEALSDAIEKIDVEYEPLPAFLNIEEPTNQVTRKVYERGSVEKGFKEADVVIEERFDTQATLHNCMETHGCVVWWEGDTLIVHTSTQAIFYVRKELSEELGIPEKNIRVICSFMGGGFGSKFGAGRYTLFAAMVSRALSRAVRVVLDRVEENLVTGNRSQTVQKIRIGAKKDGTLTAIEHFALVNIGVDGWTADVGGPTKSLYRCENVRVEIVGVKTNLVSNTAFRAPGYVEGNFALECALDELAQKLGIDPLELRLRNYAEKDQLLNLPYSSKGLKQAYEKGARLIRWFDEPRVVRIGDKIRAKGMASVIWFGGGGPPAYSQVKLNSDGSVNVITATQDIGTGTKTALAQIAAEELSIPIEKVQVTLGDTITELYSPGSGGSQTLASVGPAVRSAARDVKTQLLELASQLFDAPLGSLTLENGVIKKKTGEKLATLEEIAKRLGNFVIIGKGARGPNKDEYALNTFAAQFAEIEVDTQTGKIKLVKFVSVHDSGRVVNPLVFSSQIEGGVIQGLGYALTEGRLVDNSGAVLNPNLADYLIPCSEDIGEIIAEWVEVQDPFVNNIGSKGIGEPPIIGVAPAIANALKAATGVRARALPLTPERVYSSINSLLETSKTNATYI</sequence>
<dbReference type="Gene3D" id="3.30.365.10">
    <property type="entry name" value="Aldehyde oxidase/xanthine dehydrogenase, molybdopterin binding domain"/>
    <property type="match status" value="4"/>
</dbReference>
<dbReference type="GO" id="GO:0005506">
    <property type="term" value="F:iron ion binding"/>
    <property type="evidence" value="ECO:0007669"/>
    <property type="project" value="InterPro"/>
</dbReference>
<gene>
    <name evidence="4" type="ORF">B9Q01_04785</name>
</gene>
<dbReference type="SUPFAM" id="SSF54665">
    <property type="entry name" value="CO dehydrogenase molybdoprotein N-domain-like"/>
    <property type="match status" value="1"/>
</dbReference>
<protein>
    <recommendedName>
        <fullName evidence="3">Aldehyde oxidase/xanthine dehydrogenase a/b hammerhead domain-containing protein</fullName>
    </recommendedName>
</protein>
<accession>A0A2R6AAN9</accession>
<dbReference type="AlphaFoldDB" id="A0A2R6AAN9"/>
<dbReference type="PANTHER" id="PTHR11908">
    <property type="entry name" value="XANTHINE DEHYDROGENASE"/>
    <property type="match status" value="1"/>
</dbReference>
<name>A0A2R6AAN9_9ARCH</name>
<dbReference type="InterPro" id="IPR016208">
    <property type="entry name" value="Ald_Oxase/xanthine_DH-like"/>
</dbReference>
<comment type="caution">
    <text evidence="4">The sequence shown here is derived from an EMBL/GenBank/DDBJ whole genome shotgun (WGS) entry which is preliminary data.</text>
</comment>
<dbReference type="PANTHER" id="PTHR11908:SF132">
    <property type="entry name" value="ALDEHYDE OXIDASE 1-RELATED"/>
    <property type="match status" value="1"/>
</dbReference>